<dbReference type="InterPro" id="IPR036442">
    <property type="entry name" value="ProQ/FinO_sf"/>
</dbReference>
<dbReference type="SUPFAM" id="SSF48657">
    <property type="entry name" value="FinO-like"/>
    <property type="match status" value="1"/>
</dbReference>
<keyword evidence="2" id="KW-0694">RNA-binding</keyword>
<evidence type="ECO:0000256" key="2">
    <source>
        <dbReference type="ARBA" id="ARBA00022884"/>
    </source>
</evidence>
<dbReference type="Proteomes" id="UP000198693">
    <property type="component" value="Unassembled WGS sequence"/>
</dbReference>
<protein>
    <submittedName>
        <fullName evidence="7">SRNA-binding protein</fullName>
    </submittedName>
</protein>
<feature type="region of interest" description="Disordered" evidence="5">
    <location>
        <begin position="266"/>
        <end position="341"/>
    </location>
</feature>
<reference evidence="8" key="1">
    <citation type="submission" date="2016-10" db="EMBL/GenBank/DDBJ databases">
        <authorList>
            <person name="Varghese N."/>
            <person name="Submissions S."/>
        </authorList>
    </citation>
    <scope>NUCLEOTIDE SEQUENCE [LARGE SCALE GENOMIC DNA]</scope>
    <source>
        <strain evidence="8">CGMCC 1.6981</strain>
    </source>
</reference>
<evidence type="ECO:0000313" key="7">
    <source>
        <dbReference type="EMBL" id="SFU65167.1"/>
    </source>
</evidence>
<feature type="compositionally biased region" description="Polar residues" evidence="5">
    <location>
        <begin position="100"/>
        <end position="123"/>
    </location>
</feature>
<feature type="compositionally biased region" description="Basic and acidic residues" evidence="5">
    <location>
        <begin position="294"/>
        <end position="315"/>
    </location>
</feature>
<feature type="region of interest" description="Disordered" evidence="5">
    <location>
        <begin position="241"/>
        <end position="260"/>
    </location>
</feature>
<evidence type="ECO:0000259" key="6">
    <source>
        <dbReference type="SMART" id="SM00945"/>
    </source>
</evidence>
<dbReference type="SMART" id="SM00945">
    <property type="entry name" value="ProQ"/>
    <property type="match status" value="1"/>
</dbReference>
<gene>
    <name evidence="7" type="ORF">SAMN04487955_105154</name>
</gene>
<feature type="compositionally biased region" description="Basic and acidic residues" evidence="5">
    <location>
        <begin position="266"/>
        <end position="285"/>
    </location>
</feature>
<feature type="domain" description="ProQ/FinO" evidence="6">
    <location>
        <begin position="170"/>
        <end position="279"/>
    </location>
</feature>
<dbReference type="PANTHER" id="PTHR38106:SF1">
    <property type="entry name" value="RNA CHAPERONE PROQ"/>
    <property type="match status" value="1"/>
</dbReference>
<keyword evidence="3" id="KW-0143">Chaperone</keyword>
<dbReference type="GO" id="GO:0034057">
    <property type="term" value="F:RNA strand-exchange activity"/>
    <property type="evidence" value="ECO:0007669"/>
    <property type="project" value="InterPro"/>
</dbReference>
<keyword evidence="1" id="KW-0963">Cytoplasm</keyword>
<dbReference type="Gene3D" id="1.10.1710.10">
    <property type="entry name" value="ProQ/FinO domain"/>
    <property type="match status" value="1"/>
</dbReference>
<evidence type="ECO:0000313" key="8">
    <source>
        <dbReference type="Proteomes" id="UP000198693"/>
    </source>
</evidence>
<feature type="coiled-coil region" evidence="4">
    <location>
        <begin position="8"/>
        <end position="70"/>
    </location>
</feature>
<dbReference type="InterPro" id="IPR023529">
    <property type="entry name" value="ProQ"/>
</dbReference>
<dbReference type="EMBL" id="FPBP01000005">
    <property type="protein sequence ID" value="SFU65167.1"/>
    <property type="molecule type" value="Genomic_DNA"/>
</dbReference>
<dbReference type="RefSeq" id="WP_245784226.1">
    <property type="nucleotide sequence ID" value="NZ_FPBP01000005.1"/>
</dbReference>
<dbReference type="InterPro" id="IPR016103">
    <property type="entry name" value="ProQ/FinO"/>
</dbReference>
<feature type="compositionally biased region" description="Basic and acidic residues" evidence="5">
    <location>
        <begin position="133"/>
        <end position="157"/>
    </location>
</feature>
<sequence>MLDHHHLLDELERRVEAARLAVSERRQECARLRARLYELEATRLELLEENRELDEQNSELEAHNRHLLEKLAAGESHGGFPPPTRRAQGLAALIGHRPRQNVSAPTPQNAPTSSSAQGEQTPGVSPAAPRRAPAVDEKPKPKAEEPRAEEPKAEKKVEQKTTVEAVVVDEAPPSPQALLAQWYQRYPAAFFKGHTRPLKVGIHHDLTAREPWPEKLVRRALAGYVNLPRYLKAVREGGERIDLDGQPAGTVDAQAADHARQKLERLQAGRAEHSRQDRFRGDPARQGKAGKGAGNDRRPPREAQQHREPARDKPAAKQAPEPHATLEDKLSALLAKHNRQG</sequence>
<dbReference type="STRING" id="463301.SAMN04487955_105154"/>
<feature type="region of interest" description="Disordered" evidence="5">
    <location>
        <begin position="99"/>
        <end position="157"/>
    </location>
</feature>
<keyword evidence="4" id="KW-0175">Coiled coil</keyword>
<name>A0A1I7HWZ3_9GAMM</name>
<dbReference type="GO" id="GO:0005829">
    <property type="term" value="C:cytosol"/>
    <property type="evidence" value="ECO:0007669"/>
    <property type="project" value="TreeGrafter"/>
</dbReference>
<evidence type="ECO:0000256" key="5">
    <source>
        <dbReference type="SAM" id="MobiDB-lite"/>
    </source>
</evidence>
<evidence type="ECO:0000256" key="1">
    <source>
        <dbReference type="ARBA" id="ARBA00022490"/>
    </source>
</evidence>
<accession>A0A1I7HWZ3</accession>
<keyword evidence="8" id="KW-1185">Reference proteome</keyword>
<organism evidence="7 8">
    <name type="scientific">Halomonas korlensis</name>
    <dbReference type="NCBI Taxonomy" id="463301"/>
    <lineage>
        <taxon>Bacteria</taxon>
        <taxon>Pseudomonadati</taxon>
        <taxon>Pseudomonadota</taxon>
        <taxon>Gammaproteobacteria</taxon>
        <taxon>Oceanospirillales</taxon>
        <taxon>Halomonadaceae</taxon>
        <taxon>Halomonas</taxon>
    </lineage>
</organism>
<dbReference type="PANTHER" id="PTHR38106">
    <property type="entry name" value="RNA CHAPERONE PROQ"/>
    <property type="match status" value="1"/>
</dbReference>
<evidence type="ECO:0000256" key="4">
    <source>
        <dbReference type="SAM" id="Coils"/>
    </source>
</evidence>
<dbReference type="GO" id="GO:0033592">
    <property type="term" value="F:RNA strand annealing activity"/>
    <property type="evidence" value="ECO:0007669"/>
    <property type="project" value="InterPro"/>
</dbReference>
<proteinExistence type="predicted"/>
<dbReference type="GO" id="GO:0010608">
    <property type="term" value="P:post-transcriptional regulation of gene expression"/>
    <property type="evidence" value="ECO:0007669"/>
    <property type="project" value="InterPro"/>
</dbReference>
<dbReference type="Pfam" id="PF04352">
    <property type="entry name" value="ProQ"/>
    <property type="match status" value="1"/>
</dbReference>
<evidence type="ECO:0000256" key="3">
    <source>
        <dbReference type="ARBA" id="ARBA00023186"/>
    </source>
</evidence>
<dbReference type="AlphaFoldDB" id="A0A1I7HWZ3"/>